<reference evidence="6 7" key="1">
    <citation type="journal article" date="2013" name="PLoS ONE">
        <title>Bacterial endosymbiosis in a chordate host: long-term co-evolution and conservation of secondary metabolism.</title>
        <authorList>
            <person name="Kwan J.C."/>
            <person name="Schmidt E.W."/>
        </authorList>
    </citation>
    <scope>NUCLEOTIDE SEQUENCE [LARGE SCALE GENOMIC DNA]</scope>
    <source>
        <strain evidence="7">faulkneri L5</strain>
    </source>
</reference>
<keyword evidence="3 5" id="KW-1133">Transmembrane helix</keyword>
<dbReference type="EMBL" id="CP006745">
    <property type="protein sequence ID" value="AHC73485.1"/>
    <property type="molecule type" value="Genomic_DNA"/>
</dbReference>
<organism evidence="6 7">
    <name type="scientific">Candidatus Endolissoclinum faulkneri L5</name>
    <dbReference type="NCBI Taxonomy" id="1401328"/>
    <lineage>
        <taxon>Bacteria</taxon>
        <taxon>Pseudomonadati</taxon>
        <taxon>Pseudomonadota</taxon>
        <taxon>Alphaproteobacteria</taxon>
        <taxon>Rhodospirillales</taxon>
        <taxon>Rhodospirillaceae</taxon>
        <taxon>Candidatus Endolissoclinum</taxon>
    </lineage>
</organism>
<dbReference type="InterPro" id="IPR059112">
    <property type="entry name" value="CysZ/EI24"/>
</dbReference>
<keyword evidence="2 5" id="KW-0812">Transmembrane</keyword>
<sequence length="224" mass="25305">MFRSISLAIAQLANPNLRSILMIAITISLLFIIAITIGMNYAITLLAHTGINWFDKLIIWFGSLASFLFALIFFPGFVQIISGLFADRVSDAIISTYYPNLPAQRQTSISEVIGDGLRFAFLSMIINILALSLYFLLPGFNMIIFYLLNSYLLGREYAEMIGLRSLDRISMKKFWEANRTQLFLGGMLITTISIIPALNLTTPITATAFAIHEHERLRRLRISR</sequence>
<evidence type="ECO:0000256" key="4">
    <source>
        <dbReference type="ARBA" id="ARBA00023136"/>
    </source>
</evidence>
<dbReference type="KEGG" id="efk:P856_256"/>
<evidence type="ECO:0000313" key="6">
    <source>
        <dbReference type="EMBL" id="AHC73485.1"/>
    </source>
</evidence>
<evidence type="ECO:0000313" key="7">
    <source>
        <dbReference type="Proteomes" id="UP000018700"/>
    </source>
</evidence>
<evidence type="ECO:0000256" key="5">
    <source>
        <dbReference type="SAM" id="Phobius"/>
    </source>
</evidence>
<evidence type="ECO:0000256" key="2">
    <source>
        <dbReference type="ARBA" id="ARBA00022692"/>
    </source>
</evidence>
<keyword evidence="7" id="KW-1185">Reference proteome</keyword>
<dbReference type="Pfam" id="PF07264">
    <property type="entry name" value="EI24"/>
    <property type="match status" value="1"/>
</dbReference>
<dbReference type="HOGENOM" id="CLU_081565_0_1_5"/>
<feature type="transmembrane region" description="Helical" evidence="5">
    <location>
        <begin position="119"/>
        <end position="148"/>
    </location>
</feature>
<gene>
    <name evidence="6" type="ORF">P856_256</name>
</gene>
<dbReference type="RefSeq" id="WP_025300365.1">
    <property type="nucleotide sequence ID" value="NZ_CP006745.1"/>
</dbReference>
<feature type="transmembrane region" description="Helical" evidence="5">
    <location>
        <begin position="20"/>
        <end position="45"/>
    </location>
</feature>
<dbReference type="STRING" id="1401328.P856_256"/>
<name>V9TVX7_9PROT</name>
<proteinExistence type="predicted"/>
<dbReference type="AlphaFoldDB" id="V9TVX7"/>
<evidence type="ECO:0000256" key="3">
    <source>
        <dbReference type="ARBA" id="ARBA00022989"/>
    </source>
</evidence>
<accession>V9TVX7</accession>
<dbReference type="Proteomes" id="UP000018700">
    <property type="component" value="Chromosome"/>
</dbReference>
<protein>
    <recommendedName>
        <fullName evidence="8">CysZ-like protein</fullName>
    </recommendedName>
</protein>
<dbReference type="OrthoDB" id="5421146at2"/>
<feature type="transmembrane region" description="Helical" evidence="5">
    <location>
        <begin position="57"/>
        <end position="78"/>
    </location>
</feature>
<feature type="transmembrane region" description="Helical" evidence="5">
    <location>
        <begin position="182"/>
        <end position="211"/>
    </location>
</feature>
<evidence type="ECO:0000256" key="1">
    <source>
        <dbReference type="ARBA" id="ARBA00004141"/>
    </source>
</evidence>
<comment type="subcellular location">
    <subcellularLocation>
        <location evidence="1">Membrane</location>
        <topology evidence="1">Multi-pass membrane protein</topology>
    </subcellularLocation>
</comment>
<dbReference type="eggNOG" id="COG2981">
    <property type="taxonomic scope" value="Bacteria"/>
</dbReference>
<evidence type="ECO:0008006" key="8">
    <source>
        <dbReference type="Google" id="ProtNLM"/>
    </source>
</evidence>
<keyword evidence="4 5" id="KW-0472">Membrane</keyword>